<keyword evidence="1" id="KW-0472">Membrane</keyword>
<feature type="transmembrane region" description="Helical" evidence="1">
    <location>
        <begin position="202"/>
        <end position="226"/>
    </location>
</feature>
<evidence type="ECO:0000256" key="1">
    <source>
        <dbReference type="SAM" id="Phobius"/>
    </source>
</evidence>
<organism evidence="2 3">
    <name type="scientific">Pseudaminobacter soli</name>
    <name type="common">ex Zhang et al. 2022</name>
    <dbReference type="NCBI Taxonomy" id="2831468"/>
    <lineage>
        <taxon>Bacteria</taxon>
        <taxon>Pseudomonadati</taxon>
        <taxon>Pseudomonadota</taxon>
        <taxon>Alphaproteobacteria</taxon>
        <taxon>Hyphomicrobiales</taxon>
        <taxon>Phyllobacteriaceae</taxon>
        <taxon>Pseudaminobacter</taxon>
    </lineage>
</organism>
<protein>
    <submittedName>
        <fullName evidence="2">Uncharacterized protein</fullName>
    </submittedName>
</protein>
<feature type="transmembrane region" description="Helical" evidence="1">
    <location>
        <begin position="134"/>
        <end position="152"/>
    </location>
</feature>
<reference evidence="2" key="1">
    <citation type="submission" date="2021-04" db="EMBL/GenBank/DDBJ databases">
        <title>Pseudaminobacter soli sp. nov., isolated from paddy soil contaminated by heavy metals.</title>
        <authorList>
            <person name="Zhang K."/>
        </authorList>
    </citation>
    <scope>NUCLEOTIDE SEQUENCE</scope>
    <source>
        <strain evidence="2">19-2017</strain>
    </source>
</reference>
<comment type="caution">
    <text evidence="2">The sequence shown here is derived from an EMBL/GenBank/DDBJ whole genome shotgun (WGS) entry which is preliminary data.</text>
</comment>
<keyword evidence="3" id="KW-1185">Reference proteome</keyword>
<evidence type="ECO:0000313" key="3">
    <source>
        <dbReference type="Proteomes" id="UP000680348"/>
    </source>
</evidence>
<feature type="transmembrane region" description="Helical" evidence="1">
    <location>
        <begin position="6"/>
        <end position="27"/>
    </location>
</feature>
<keyword evidence="1" id="KW-1133">Transmembrane helix</keyword>
<dbReference type="Proteomes" id="UP000680348">
    <property type="component" value="Unassembled WGS sequence"/>
</dbReference>
<dbReference type="EMBL" id="JAGWCR010000001">
    <property type="protein sequence ID" value="MBS3647320.1"/>
    <property type="molecule type" value="Genomic_DNA"/>
</dbReference>
<gene>
    <name evidence="2" type="ORF">KEU06_01610</name>
</gene>
<name>A0A942DYG6_9HYPH</name>
<evidence type="ECO:0000313" key="2">
    <source>
        <dbReference type="EMBL" id="MBS3647320.1"/>
    </source>
</evidence>
<feature type="transmembrane region" description="Helical" evidence="1">
    <location>
        <begin position="91"/>
        <end position="114"/>
    </location>
</feature>
<dbReference type="RefSeq" id="WP_188252871.1">
    <property type="nucleotide sequence ID" value="NZ_JABVCF010000001.1"/>
</dbReference>
<feature type="transmembrane region" description="Helical" evidence="1">
    <location>
        <begin position="34"/>
        <end position="55"/>
    </location>
</feature>
<proteinExistence type="predicted"/>
<keyword evidence="1" id="KW-0812">Transmembrane</keyword>
<feature type="transmembrane region" description="Helical" evidence="1">
    <location>
        <begin position="159"/>
        <end position="182"/>
    </location>
</feature>
<sequence>MLDFIGAIFVATLLAAVIGTLAGLMPVRPVARIGLFAAAVVWMVAVSTTIGFGWLTPEAPGPVPTSLIPFAGTLVLLFGGGLLVPSFRTAVAALPMAALVGLNVARLGGVFFLLLEAQGRLSAPFASSAGWGDILTGALAIPLTAALLLGHAPRRSWLALWNGFGALDLLVAVTIGLFSAAGTPFRFFEDGPGIAAMTALPWAMVPSVLVPTLLFIHFTVAVKLGGAPRAAATRPMHA</sequence>
<feature type="transmembrane region" description="Helical" evidence="1">
    <location>
        <begin position="67"/>
        <end position="84"/>
    </location>
</feature>
<accession>A0A942DYG6</accession>
<dbReference type="AlphaFoldDB" id="A0A942DYG6"/>